<evidence type="ECO:0000313" key="3">
    <source>
        <dbReference type="Proteomes" id="UP001066276"/>
    </source>
</evidence>
<dbReference type="AlphaFoldDB" id="A0AAV7RH49"/>
<accession>A0AAV7RH49</accession>
<name>A0AAV7RH49_PLEWA</name>
<protein>
    <submittedName>
        <fullName evidence="2">Uncharacterized protein</fullName>
    </submittedName>
</protein>
<gene>
    <name evidence="2" type="ORF">NDU88_003904</name>
</gene>
<proteinExistence type="predicted"/>
<dbReference type="Proteomes" id="UP001066276">
    <property type="component" value="Chromosome 5"/>
</dbReference>
<keyword evidence="3" id="KW-1185">Reference proteome</keyword>
<feature type="compositionally biased region" description="Basic residues" evidence="1">
    <location>
        <begin position="46"/>
        <end position="64"/>
    </location>
</feature>
<organism evidence="2 3">
    <name type="scientific">Pleurodeles waltl</name>
    <name type="common">Iberian ribbed newt</name>
    <dbReference type="NCBI Taxonomy" id="8319"/>
    <lineage>
        <taxon>Eukaryota</taxon>
        <taxon>Metazoa</taxon>
        <taxon>Chordata</taxon>
        <taxon>Craniata</taxon>
        <taxon>Vertebrata</taxon>
        <taxon>Euteleostomi</taxon>
        <taxon>Amphibia</taxon>
        <taxon>Batrachia</taxon>
        <taxon>Caudata</taxon>
        <taxon>Salamandroidea</taxon>
        <taxon>Salamandridae</taxon>
        <taxon>Pleurodelinae</taxon>
        <taxon>Pleurodeles</taxon>
    </lineage>
</organism>
<comment type="caution">
    <text evidence="2">The sequence shown here is derived from an EMBL/GenBank/DDBJ whole genome shotgun (WGS) entry which is preliminary data.</text>
</comment>
<evidence type="ECO:0000313" key="2">
    <source>
        <dbReference type="EMBL" id="KAJ1151117.1"/>
    </source>
</evidence>
<feature type="region of interest" description="Disordered" evidence="1">
    <location>
        <begin position="39"/>
        <end position="76"/>
    </location>
</feature>
<reference evidence="2" key="1">
    <citation type="journal article" date="2022" name="bioRxiv">
        <title>Sequencing and chromosome-scale assembly of the giantPleurodeles waltlgenome.</title>
        <authorList>
            <person name="Brown T."/>
            <person name="Elewa A."/>
            <person name="Iarovenko S."/>
            <person name="Subramanian E."/>
            <person name="Araus A.J."/>
            <person name="Petzold A."/>
            <person name="Susuki M."/>
            <person name="Suzuki K.-i.T."/>
            <person name="Hayashi T."/>
            <person name="Toyoda A."/>
            <person name="Oliveira C."/>
            <person name="Osipova E."/>
            <person name="Leigh N.D."/>
            <person name="Simon A."/>
            <person name="Yun M.H."/>
        </authorList>
    </citation>
    <scope>NUCLEOTIDE SEQUENCE</scope>
    <source>
        <strain evidence="2">20211129_DDA</strain>
        <tissue evidence="2">Liver</tissue>
    </source>
</reference>
<sequence>MKKCPGSTSKDRDLMKPEYFWGYEVKKGKDDTERIKNEEEREDLKRRRTRKRREKKTEKRKKMWRGVTTERSGEKK</sequence>
<evidence type="ECO:0000256" key="1">
    <source>
        <dbReference type="SAM" id="MobiDB-lite"/>
    </source>
</evidence>
<dbReference type="EMBL" id="JANPWB010000009">
    <property type="protein sequence ID" value="KAJ1151117.1"/>
    <property type="molecule type" value="Genomic_DNA"/>
</dbReference>